<feature type="region of interest" description="Disordered" evidence="1">
    <location>
        <begin position="1"/>
        <end position="26"/>
    </location>
</feature>
<gene>
    <name evidence="2" type="ORF">FFM53_010930</name>
</gene>
<protein>
    <submittedName>
        <fullName evidence="2">Uncharacterized protein</fullName>
    </submittedName>
</protein>
<feature type="compositionally biased region" description="Polar residues" evidence="1">
    <location>
        <begin position="1"/>
        <end position="16"/>
    </location>
</feature>
<name>A0ABX6PGA6_9HYPH</name>
<reference evidence="2 3" key="1">
    <citation type="submission" date="2020-05" db="EMBL/GenBank/DDBJ databases">
        <title>Genome sequences of pea root nodulating Rhizobium spp.</title>
        <authorList>
            <person name="Rahi P."/>
        </authorList>
    </citation>
    <scope>NUCLEOTIDE SEQUENCE [LARGE SCALE GENOMIC DNA]</scope>
    <source>
        <strain evidence="3">JKLM 12A2</strain>
    </source>
</reference>
<evidence type="ECO:0000313" key="2">
    <source>
        <dbReference type="EMBL" id="QKK16890.1"/>
    </source>
</evidence>
<accession>A0ABX6PGA6</accession>
<evidence type="ECO:0000313" key="3">
    <source>
        <dbReference type="Proteomes" id="UP000305673"/>
    </source>
</evidence>
<proteinExistence type="predicted"/>
<sequence length="64" mass="6903">MKTGDGRNTANRQCGSRQFAGLENPPKQFMAGGDAISAVVPVLEQRLIELDAYEELSKSTNGSF</sequence>
<dbReference type="RefSeq" id="WP_138388315.1">
    <property type="nucleotide sequence ID" value="NZ_CP054021.1"/>
</dbReference>
<dbReference type="Proteomes" id="UP000305673">
    <property type="component" value="Chromosome"/>
</dbReference>
<keyword evidence="3" id="KW-1185">Reference proteome</keyword>
<dbReference type="EMBL" id="CP054021">
    <property type="protein sequence ID" value="QKK16890.1"/>
    <property type="molecule type" value="Genomic_DNA"/>
</dbReference>
<evidence type="ECO:0000256" key="1">
    <source>
        <dbReference type="SAM" id="MobiDB-lite"/>
    </source>
</evidence>
<organism evidence="2 3">
    <name type="scientific">Rhizobium indicum</name>
    <dbReference type="NCBI Taxonomy" id="2583231"/>
    <lineage>
        <taxon>Bacteria</taxon>
        <taxon>Pseudomonadati</taxon>
        <taxon>Pseudomonadota</taxon>
        <taxon>Alphaproteobacteria</taxon>
        <taxon>Hyphomicrobiales</taxon>
        <taxon>Rhizobiaceae</taxon>
        <taxon>Rhizobium/Agrobacterium group</taxon>
        <taxon>Rhizobium</taxon>
    </lineage>
</organism>